<dbReference type="InterPro" id="IPR027478">
    <property type="entry name" value="LdcA_N"/>
</dbReference>
<feature type="active site" description="Charge relay system" evidence="6">
    <location>
        <position position="218"/>
    </location>
</feature>
<dbReference type="CDD" id="cd07025">
    <property type="entry name" value="Peptidase_S66"/>
    <property type="match status" value="1"/>
</dbReference>
<dbReference type="AlphaFoldDB" id="A0A841FEZ5"/>
<evidence type="ECO:0000256" key="7">
    <source>
        <dbReference type="SAM" id="MobiDB-lite"/>
    </source>
</evidence>
<dbReference type="Proteomes" id="UP000548476">
    <property type="component" value="Unassembled WGS sequence"/>
</dbReference>
<comment type="caution">
    <text evidence="10">The sequence shown here is derived from an EMBL/GenBank/DDBJ whole genome shotgun (WGS) entry which is preliminary data.</text>
</comment>
<feature type="active site" description="Charge relay system" evidence="6">
    <location>
        <position position="285"/>
    </location>
</feature>
<evidence type="ECO:0000256" key="3">
    <source>
        <dbReference type="ARBA" id="ARBA00022670"/>
    </source>
</evidence>
<keyword evidence="2 10" id="KW-0121">Carboxypeptidase</keyword>
<dbReference type="InterPro" id="IPR027461">
    <property type="entry name" value="Carboxypeptidase_A_C_sf"/>
</dbReference>
<feature type="region of interest" description="Disordered" evidence="7">
    <location>
        <begin position="1"/>
        <end position="32"/>
    </location>
</feature>
<dbReference type="RefSeq" id="WP_184785322.1">
    <property type="nucleotide sequence ID" value="NZ_BONT01000042.1"/>
</dbReference>
<dbReference type="Gene3D" id="3.40.50.10740">
    <property type="entry name" value="Class I glutamine amidotransferase-like"/>
    <property type="match status" value="1"/>
</dbReference>
<evidence type="ECO:0000256" key="5">
    <source>
        <dbReference type="ARBA" id="ARBA00022825"/>
    </source>
</evidence>
<dbReference type="Pfam" id="PF17676">
    <property type="entry name" value="Peptidase_S66C"/>
    <property type="match status" value="1"/>
</dbReference>
<accession>A0A841FEZ5</accession>
<evidence type="ECO:0000256" key="4">
    <source>
        <dbReference type="ARBA" id="ARBA00022801"/>
    </source>
</evidence>
<keyword evidence="4 10" id="KW-0378">Hydrolase</keyword>
<keyword evidence="3" id="KW-0645">Protease</keyword>
<proteinExistence type="inferred from homology"/>
<reference evidence="10 11" key="1">
    <citation type="submission" date="2020-08" db="EMBL/GenBank/DDBJ databases">
        <title>Genomic Encyclopedia of Type Strains, Phase IV (KMG-IV): sequencing the most valuable type-strain genomes for metagenomic binning, comparative biology and taxonomic classification.</title>
        <authorList>
            <person name="Goeker M."/>
        </authorList>
    </citation>
    <scope>NUCLEOTIDE SEQUENCE [LARGE SCALE GENOMIC DNA]</scope>
    <source>
        <strain evidence="10 11">YIM 65646</strain>
    </source>
</reference>
<dbReference type="SUPFAM" id="SSF141986">
    <property type="entry name" value="LD-carboxypeptidase A C-terminal domain-like"/>
    <property type="match status" value="1"/>
</dbReference>
<dbReference type="Gene3D" id="3.50.30.60">
    <property type="entry name" value="LD-carboxypeptidase A C-terminal domain-like"/>
    <property type="match status" value="1"/>
</dbReference>
<dbReference type="GO" id="GO:0006508">
    <property type="term" value="P:proteolysis"/>
    <property type="evidence" value="ECO:0007669"/>
    <property type="project" value="UniProtKB-KW"/>
</dbReference>
<keyword evidence="5" id="KW-0720">Serine protease</keyword>
<dbReference type="EMBL" id="JACHGT010000001">
    <property type="protein sequence ID" value="MBB6032418.1"/>
    <property type="molecule type" value="Genomic_DNA"/>
</dbReference>
<dbReference type="PANTHER" id="PTHR30237:SF2">
    <property type="entry name" value="MUREIN TETRAPEPTIDE CARBOXYPEPTIDASE"/>
    <property type="match status" value="1"/>
</dbReference>
<protein>
    <submittedName>
        <fullName evidence="10">Muramoyltetrapeptide carboxypeptidase</fullName>
        <ecNumber evidence="10">3.4.17.13</ecNumber>
    </submittedName>
</protein>
<feature type="active site" description="Nucleophile" evidence="6">
    <location>
        <position position="117"/>
    </location>
</feature>
<evidence type="ECO:0000256" key="2">
    <source>
        <dbReference type="ARBA" id="ARBA00022645"/>
    </source>
</evidence>
<dbReference type="SUPFAM" id="SSF52317">
    <property type="entry name" value="Class I glutamine amidotransferase-like"/>
    <property type="match status" value="1"/>
</dbReference>
<keyword evidence="11" id="KW-1185">Reference proteome</keyword>
<dbReference type="InterPro" id="IPR003507">
    <property type="entry name" value="S66_fam"/>
</dbReference>
<dbReference type="GO" id="GO:0106415">
    <property type="term" value="F:muramoyltetrapeptide carboxypeptidase activity"/>
    <property type="evidence" value="ECO:0007669"/>
    <property type="project" value="UniProtKB-EC"/>
</dbReference>
<dbReference type="InterPro" id="IPR040921">
    <property type="entry name" value="Peptidase_S66C"/>
</dbReference>
<dbReference type="PANTHER" id="PTHR30237">
    <property type="entry name" value="MURAMOYLTETRAPEPTIDE CARBOXYPEPTIDASE"/>
    <property type="match status" value="1"/>
</dbReference>
<comment type="similarity">
    <text evidence="1">Belongs to the peptidase S66 family.</text>
</comment>
<organism evidence="10 11">
    <name type="scientific">Phytomonospora endophytica</name>
    <dbReference type="NCBI Taxonomy" id="714109"/>
    <lineage>
        <taxon>Bacteria</taxon>
        <taxon>Bacillati</taxon>
        <taxon>Actinomycetota</taxon>
        <taxon>Actinomycetes</taxon>
        <taxon>Micromonosporales</taxon>
        <taxon>Micromonosporaceae</taxon>
        <taxon>Phytomonospora</taxon>
    </lineage>
</organism>
<evidence type="ECO:0000259" key="9">
    <source>
        <dbReference type="Pfam" id="PF17676"/>
    </source>
</evidence>
<evidence type="ECO:0000313" key="11">
    <source>
        <dbReference type="Proteomes" id="UP000548476"/>
    </source>
</evidence>
<dbReference type="InterPro" id="IPR040449">
    <property type="entry name" value="Peptidase_S66_N"/>
</dbReference>
<dbReference type="PIRSF" id="PIRSF028757">
    <property type="entry name" value="LD-carboxypeptidase"/>
    <property type="match status" value="1"/>
</dbReference>
<evidence type="ECO:0000313" key="10">
    <source>
        <dbReference type="EMBL" id="MBB6032418.1"/>
    </source>
</evidence>
<evidence type="ECO:0000256" key="1">
    <source>
        <dbReference type="ARBA" id="ARBA00010233"/>
    </source>
</evidence>
<evidence type="ECO:0000259" key="8">
    <source>
        <dbReference type="Pfam" id="PF02016"/>
    </source>
</evidence>
<feature type="domain" description="LD-carboxypeptidase N-terminal" evidence="8">
    <location>
        <begin position="21"/>
        <end position="137"/>
    </location>
</feature>
<name>A0A841FEZ5_9ACTN</name>
<dbReference type="Pfam" id="PF02016">
    <property type="entry name" value="Peptidase_S66"/>
    <property type="match status" value="1"/>
</dbReference>
<sequence length="314" mass="32412">MNTESAASATRPPALRPGDSVRVVTPSGPTSRERLTPGLELLAEWGLDVQVPDGVLDRDGFLAGSDAARLTEFNEALADPSVRAVFCGRGGYGVTRIIDDVDWDAARRDPKPVIGYSDITALHMGLYRHAGVASVHGPVVTSFATPEPEDGAVVKALHTALFSAEPVVVASADYEPTGRLTRGTAVAGPLLGGNLSLVVDAVGTGTHLDCAGAILLLEEINEAPYRVDRALTQLRRAGVLGAVAGVALGNFTDCADGWGVDVVDVLGQMLAALDVPVLGGLPIGHGIRQETVPYGTRAVLDPSTGTLTVEAAVA</sequence>
<feature type="domain" description="LD-carboxypeptidase C-terminal" evidence="9">
    <location>
        <begin position="188"/>
        <end position="300"/>
    </location>
</feature>
<gene>
    <name evidence="10" type="ORF">HNR73_000260</name>
</gene>
<evidence type="ECO:0000256" key="6">
    <source>
        <dbReference type="PIRSR" id="PIRSR028757-1"/>
    </source>
</evidence>
<dbReference type="EC" id="3.4.17.13" evidence="10"/>
<dbReference type="InterPro" id="IPR029062">
    <property type="entry name" value="Class_I_gatase-like"/>
</dbReference>
<dbReference type="GO" id="GO:0008236">
    <property type="term" value="F:serine-type peptidase activity"/>
    <property type="evidence" value="ECO:0007669"/>
    <property type="project" value="UniProtKB-KW"/>
</dbReference>